<dbReference type="Pfam" id="PF01515">
    <property type="entry name" value="PTA_PTB"/>
    <property type="match status" value="1"/>
</dbReference>
<accession>A0ABS6EBJ2</accession>
<feature type="domain" description="Phosphate acetyl/butaryl transferase" evidence="4">
    <location>
        <begin position="62"/>
        <end position="277"/>
    </location>
</feature>
<evidence type="ECO:0000256" key="2">
    <source>
        <dbReference type="ARBA" id="ARBA00022679"/>
    </source>
</evidence>
<comment type="caution">
    <text evidence="5">The sequence shown here is derived from an EMBL/GenBank/DDBJ whole genome shotgun (WGS) entry which is preliminary data.</text>
</comment>
<keyword evidence="6" id="KW-1185">Reference proteome</keyword>
<organism evidence="5 6">
    <name type="scientific">Tissierella simiarum</name>
    <dbReference type="NCBI Taxonomy" id="2841534"/>
    <lineage>
        <taxon>Bacteria</taxon>
        <taxon>Bacillati</taxon>
        <taxon>Bacillota</taxon>
        <taxon>Tissierellia</taxon>
        <taxon>Tissierellales</taxon>
        <taxon>Tissierellaceae</taxon>
        <taxon>Tissierella</taxon>
    </lineage>
</organism>
<evidence type="ECO:0000313" key="6">
    <source>
        <dbReference type="Proteomes" id="UP000749471"/>
    </source>
</evidence>
<evidence type="ECO:0000313" key="5">
    <source>
        <dbReference type="EMBL" id="MBU5440231.1"/>
    </source>
</evidence>
<dbReference type="Proteomes" id="UP000749471">
    <property type="component" value="Unassembled WGS sequence"/>
</dbReference>
<proteinExistence type="inferred from homology"/>
<evidence type="ECO:0000259" key="4">
    <source>
        <dbReference type="Pfam" id="PF01515"/>
    </source>
</evidence>
<keyword evidence="2" id="KW-0808">Transferase</keyword>
<dbReference type="PANTHER" id="PTHR43356">
    <property type="entry name" value="PHOSPHATE ACETYLTRANSFERASE"/>
    <property type="match status" value="1"/>
</dbReference>
<dbReference type="InterPro" id="IPR002505">
    <property type="entry name" value="PTA_PTB"/>
</dbReference>
<comment type="similarity">
    <text evidence="1">Belongs to the phosphate acetyltransferase and butyryltransferase family.</text>
</comment>
<dbReference type="PANTHER" id="PTHR43356:SF2">
    <property type="entry name" value="PHOSPHATE ACETYLTRANSFERASE"/>
    <property type="match status" value="1"/>
</dbReference>
<dbReference type="InterPro" id="IPR050500">
    <property type="entry name" value="Phos_Acetyltrans/Butyryltrans"/>
</dbReference>
<dbReference type="EMBL" id="JAHLPM010000029">
    <property type="protein sequence ID" value="MBU5440231.1"/>
    <property type="molecule type" value="Genomic_DNA"/>
</dbReference>
<sequence>MKLAVVACHDEEVLESVVESSKLGIAEPILIGDKEKTNEIAKEKALDISSFQIIDEKDLTLAAEIGVKLVSNGQANFIMKGLVDTSILLKAVLNKDWGLRTESLLSHVMVYEIPTYSKLLYLTDGGMNLKPNLEDKIKIINNSVIVAKALGRNVVKVACLAAKEKVDTKMEATVDASKIKNRYEEGEFQEGVIVDGPMALDLAISKKSAEVKGYISEVAGEADILLVPNIEMGNGIGKSITYFAEGKSAGIIMGAKAPIVLVSRADTHESKLYSIALGSAIANYL</sequence>
<name>A0ABS6EBJ2_9FIRM</name>
<dbReference type="PIRSF" id="PIRSF000428">
    <property type="entry name" value="P_Ac_trans"/>
    <property type="match status" value="1"/>
</dbReference>
<reference evidence="5 6" key="1">
    <citation type="submission" date="2021-06" db="EMBL/GenBank/DDBJ databases">
        <authorList>
            <person name="Sun Q."/>
            <person name="Li D."/>
        </authorList>
    </citation>
    <scope>NUCLEOTIDE SEQUENCE [LARGE SCALE GENOMIC DNA]</scope>
    <source>
        <strain evidence="5 6">MSJ-40</strain>
    </source>
</reference>
<evidence type="ECO:0000256" key="3">
    <source>
        <dbReference type="ARBA" id="ARBA00023315"/>
    </source>
</evidence>
<gene>
    <name evidence="5" type="ORF">KQI42_19745</name>
</gene>
<protein>
    <submittedName>
        <fullName evidence="5">Bifunctional enoyl-CoA hydratase/phosphate acetyltransferase</fullName>
    </submittedName>
</protein>
<evidence type="ECO:0000256" key="1">
    <source>
        <dbReference type="ARBA" id="ARBA00005656"/>
    </source>
</evidence>
<dbReference type="NCBIfam" id="NF006045">
    <property type="entry name" value="PRK08190.1"/>
    <property type="match status" value="1"/>
</dbReference>
<keyword evidence="3" id="KW-0012">Acyltransferase</keyword>
<dbReference type="InterPro" id="IPR012147">
    <property type="entry name" value="P_Ac_Bu_trans"/>
</dbReference>